<proteinExistence type="predicted"/>
<evidence type="ECO:0000313" key="2">
    <source>
        <dbReference type="EMBL" id="PIR86656.1"/>
    </source>
</evidence>
<name>A0A2H0ULU3_9BACT</name>
<dbReference type="InterPro" id="IPR038720">
    <property type="entry name" value="YprB_RNase_H-like_dom"/>
</dbReference>
<dbReference type="Pfam" id="PF13482">
    <property type="entry name" value="RNase_H_2"/>
    <property type="match status" value="1"/>
</dbReference>
<dbReference type="AlphaFoldDB" id="A0A2H0ULU3"/>
<dbReference type="GO" id="GO:0003676">
    <property type="term" value="F:nucleic acid binding"/>
    <property type="evidence" value="ECO:0007669"/>
    <property type="project" value="InterPro"/>
</dbReference>
<reference evidence="3" key="1">
    <citation type="submission" date="2017-09" db="EMBL/GenBank/DDBJ databases">
        <title>Depth-based differentiation of microbial function through sediment-hosted aquifers and enrichment of novel symbionts in the deep terrestrial subsurface.</title>
        <authorList>
            <person name="Probst A.J."/>
            <person name="Ladd B."/>
            <person name="Jarett J.K."/>
            <person name="Geller-Mcgrath D.E."/>
            <person name="Sieber C.M.K."/>
            <person name="Emerson J.B."/>
            <person name="Anantharaman K."/>
            <person name="Thomas B.C."/>
            <person name="Malmstrom R."/>
            <person name="Stieglmeier M."/>
            <person name="Klingl A."/>
            <person name="Woyke T."/>
            <person name="Ryan C.M."/>
            <person name="Banfield J.F."/>
        </authorList>
    </citation>
    <scope>NUCLEOTIDE SEQUENCE [LARGE SCALE GENOMIC DNA]</scope>
</reference>
<dbReference type="Gene3D" id="3.30.420.10">
    <property type="entry name" value="Ribonuclease H-like superfamily/Ribonuclease H"/>
    <property type="match status" value="1"/>
</dbReference>
<evidence type="ECO:0000313" key="3">
    <source>
        <dbReference type="Proteomes" id="UP000229526"/>
    </source>
</evidence>
<dbReference type="InterPro" id="IPR036397">
    <property type="entry name" value="RNaseH_sf"/>
</dbReference>
<sequence>MDTLVIDIETKQTFADVGGTANIDKLEISVVGVYSYDQDRYYCYEESEFGDLASLLSQRALLVGFRCNKFDFPILNTQLDLQLFKFPRVDLSDEIEQRLGRLVSLDSLARENLGICKTGKSIMAPSLYWDGEIDKLKEYCLQDVRITKDLYDLARSGAVVRVPQKHTAVVHSVNIEISTWYF</sequence>
<accession>A0A2H0ULU3</accession>
<dbReference type="Proteomes" id="UP000229526">
    <property type="component" value="Unassembled WGS sequence"/>
</dbReference>
<gene>
    <name evidence="2" type="ORF">COU11_04055</name>
</gene>
<comment type="caution">
    <text evidence="2">The sequence shown here is derived from an EMBL/GenBank/DDBJ whole genome shotgun (WGS) entry which is preliminary data.</text>
</comment>
<organism evidence="2 3">
    <name type="scientific">Candidatus Harrisonbacteria bacterium CG10_big_fil_rev_8_21_14_0_10_49_15</name>
    <dbReference type="NCBI Taxonomy" id="1974587"/>
    <lineage>
        <taxon>Bacteria</taxon>
        <taxon>Candidatus Harrisoniibacteriota</taxon>
    </lineage>
</organism>
<dbReference type="EMBL" id="PFBD01000028">
    <property type="protein sequence ID" value="PIR86656.1"/>
    <property type="molecule type" value="Genomic_DNA"/>
</dbReference>
<evidence type="ECO:0000259" key="1">
    <source>
        <dbReference type="Pfam" id="PF13482"/>
    </source>
</evidence>
<protein>
    <recommendedName>
        <fullName evidence="1">YprB ribonuclease H-like domain-containing protein</fullName>
    </recommendedName>
</protein>
<feature type="domain" description="YprB ribonuclease H-like" evidence="1">
    <location>
        <begin position="27"/>
        <end position="153"/>
    </location>
</feature>
<dbReference type="SUPFAM" id="SSF53098">
    <property type="entry name" value="Ribonuclease H-like"/>
    <property type="match status" value="1"/>
</dbReference>
<dbReference type="InterPro" id="IPR012337">
    <property type="entry name" value="RNaseH-like_sf"/>
</dbReference>